<accession>A0A9P3GK18</accession>
<protein>
    <submittedName>
        <fullName evidence="1">Uncharacterized protein</fullName>
    </submittedName>
</protein>
<comment type="caution">
    <text evidence="1">The sequence shown here is derived from an EMBL/GenBank/DDBJ whole genome shotgun (WGS) entry which is preliminary data.</text>
</comment>
<proteinExistence type="predicted"/>
<dbReference type="Proteomes" id="UP000703269">
    <property type="component" value="Unassembled WGS sequence"/>
</dbReference>
<organism evidence="1 2">
    <name type="scientific">Phanerochaete sordida</name>
    <dbReference type="NCBI Taxonomy" id="48140"/>
    <lineage>
        <taxon>Eukaryota</taxon>
        <taxon>Fungi</taxon>
        <taxon>Dikarya</taxon>
        <taxon>Basidiomycota</taxon>
        <taxon>Agaricomycotina</taxon>
        <taxon>Agaricomycetes</taxon>
        <taxon>Polyporales</taxon>
        <taxon>Phanerochaetaceae</taxon>
        <taxon>Phanerochaete</taxon>
    </lineage>
</organism>
<name>A0A9P3GK18_9APHY</name>
<keyword evidence="2" id="KW-1185">Reference proteome</keyword>
<sequence length="637" mass="74206">MQYLIPVDLLHLARTDKAFRKFLLSRATLPLWKSAFAQVEGIPKCPPWLSEPAYASLAFENYCHRCGKTGTKMIYWHFGVRYCPLCRKHMLVKCDDEESCPYGTNCQDIAITHFHDSNRNVRMHYHHLPDVEEYEENAAHWSKEEADAYQDNVDEKMDFYIRCMDWQDRLAEDRSEQLESMKERRLEIIVKKLEELGWGEELEHMQHDDYESLRCHTDIWKAQELTDRVWDRICPRIEKYVGEIRDERLATDRYLVLKPRFELFVDWYHTWFAEQEDKGILPRPGEILRREEIVHLLDRPEDIDFGDIELWFHGKLPEWTQQWRDSCEDQLRAIVRGSPEYQDKLPADVDPLTLASVAFDCKYCARYRSDAPLLPPLPPYTTAHECLTRPSEVLASNDTVEQAVLAAARCADQDQASLGYMPWSSEGLTIGVWHRRACEVIRAAGKDPLTTTREEMDALEVRFWCRPCLQDCHEEKRQVMGWRDAIYHYVYHDFANNFSRPVDYAALPASRKLTRGVQWETMSGPVVQRIKEIEAVANAAYYDPNLSTNHSATWYQCSFCPLGWESGPAIRSHLFSVHGRTSLSPSPGEEYWAHPDAYMTMVCKPVYILKGSGLGHNLSEEDQQLLADKIAGFVNSF</sequence>
<dbReference type="OrthoDB" id="2322499at2759"/>
<dbReference type="EMBL" id="BPQB01000059">
    <property type="protein sequence ID" value="GJE96368.1"/>
    <property type="molecule type" value="Genomic_DNA"/>
</dbReference>
<evidence type="ECO:0000313" key="2">
    <source>
        <dbReference type="Proteomes" id="UP000703269"/>
    </source>
</evidence>
<dbReference type="AlphaFoldDB" id="A0A9P3GK18"/>
<reference evidence="1 2" key="1">
    <citation type="submission" date="2021-08" db="EMBL/GenBank/DDBJ databases">
        <title>Draft Genome Sequence of Phanerochaete sordida strain YK-624.</title>
        <authorList>
            <person name="Mori T."/>
            <person name="Dohra H."/>
            <person name="Suzuki T."/>
            <person name="Kawagishi H."/>
            <person name="Hirai H."/>
        </authorList>
    </citation>
    <scope>NUCLEOTIDE SEQUENCE [LARGE SCALE GENOMIC DNA]</scope>
    <source>
        <strain evidence="1 2">YK-624</strain>
    </source>
</reference>
<evidence type="ECO:0000313" key="1">
    <source>
        <dbReference type="EMBL" id="GJE96368.1"/>
    </source>
</evidence>
<gene>
    <name evidence="1" type="ORF">PsYK624_125630</name>
</gene>